<feature type="domain" description="UmuC" evidence="17">
    <location>
        <begin position="1"/>
        <end position="117"/>
    </location>
</feature>
<reference evidence="18" key="1">
    <citation type="submission" date="2018-06" db="EMBL/GenBank/DDBJ databases">
        <authorList>
            <person name="Zhirakovskaya E."/>
        </authorList>
    </citation>
    <scope>NUCLEOTIDE SEQUENCE</scope>
</reference>
<dbReference type="Pfam" id="PF11799">
    <property type="entry name" value="IMS_C"/>
    <property type="match status" value="1"/>
</dbReference>
<evidence type="ECO:0000256" key="3">
    <source>
        <dbReference type="ARBA" id="ARBA00010945"/>
    </source>
</evidence>
<evidence type="ECO:0000313" key="18">
    <source>
        <dbReference type="EMBL" id="VAX41500.1"/>
    </source>
</evidence>
<keyword evidence="6" id="KW-0963">Cytoplasm</keyword>
<dbReference type="Pfam" id="PF00817">
    <property type="entry name" value="IMS"/>
    <property type="match status" value="1"/>
</dbReference>
<dbReference type="GO" id="GO:0006260">
    <property type="term" value="P:DNA replication"/>
    <property type="evidence" value="ECO:0007669"/>
    <property type="project" value="UniProtKB-KW"/>
</dbReference>
<comment type="catalytic activity">
    <reaction evidence="16">
        <text>DNA(n) + a 2'-deoxyribonucleoside 5'-triphosphate = DNA(n+1) + diphosphate</text>
        <dbReference type="Rhea" id="RHEA:22508"/>
        <dbReference type="Rhea" id="RHEA-COMP:17339"/>
        <dbReference type="Rhea" id="RHEA-COMP:17340"/>
        <dbReference type="ChEBI" id="CHEBI:33019"/>
        <dbReference type="ChEBI" id="CHEBI:61560"/>
        <dbReference type="ChEBI" id="CHEBI:173112"/>
        <dbReference type="EC" id="2.7.7.7"/>
    </reaction>
</comment>
<dbReference type="GO" id="GO:0042276">
    <property type="term" value="P:error-prone translesion synthesis"/>
    <property type="evidence" value="ECO:0007669"/>
    <property type="project" value="TreeGrafter"/>
</dbReference>
<evidence type="ECO:0000256" key="2">
    <source>
        <dbReference type="ARBA" id="ARBA00004496"/>
    </source>
</evidence>
<dbReference type="FunFam" id="3.30.1490.100:FF:000004">
    <property type="entry name" value="DNA polymerase IV"/>
    <property type="match status" value="1"/>
</dbReference>
<name>A0A3B1E075_9ZZZZ</name>
<evidence type="ECO:0000256" key="6">
    <source>
        <dbReference type="ARBA" id="ARBA00022490"/>
    </source>
</evidence>
<keyword evidence="5" id="KW-0515">Mutator protein</keyword>
<dbReference type="Gene3D" id="3.30.70.270">
    <property type="match status" value="1"/>
</dbReference>
<evidence type="ECO:0000256" key="1">
    <source>
        <dbReference type="ARBA" id="ARBA00001946"/>
    </source>
</evidence>
<dbReference type="InterPro" id="IPR017961">
    <property type="entry name" value="DNA_pol_Y-fam_little_finger"/>
</dbReference>
<keyword evidence="9" id="KW-0235">DNA replication</keyword>
<dbReference type="AlphaFoldDB" id="A0A3B1E075"/>
<evidence type="ECO:0000256" key="15">
    <source>
        <dbReference type="ARBA" id="ARBA00023204"/>
    </source>
</evidence>
<sequence>AVVVSGRGSRYRELSEQVFRIFEDFTPCIQPLSIDEAFLDVTGSERLLGSPVEIATAIRARIKTETGLTASVGVAPNKFLAKLASDLKKPDALVVITPETIGQILDPLPVTAIPGVGEAAAKRLERLGVRTIAQLRQLEPTTLTSTFGSWGERVGQLARGIDDRPVVPDRRAKSVGHETTFPEDLVDPEQVRSVLLQLTEDTAWRLRKKGRRARTVTCKIRYGNFQTITRSHTLDTATDTTSELWRAARAIFDAWATTSFQPVRLIGVSTSSLTEEAEAQLDLFPDPATAIQEALDAASDIVAERFGKGTIRRARTLDDPG</sequence>
<feature type="non-terminal residue" evidence="18">
    <location>
        <position position="1"/>
    </location>
</feature>
<keyword evidence="7 18" id="KW-0808">Transferase</keyword>
<dbReference type="Gene3D" id="3.30.1490.100">
    <property type="entry name" value="DNA polymerase, Y-family, little finger domain"/>
    <property type="match status" value="1"/>
</dbReference>
<dbReference type="SUPFAM" id="SSF100879">
    <property type="entry name" value="Lesion bypass DNA polymerase (Y-family), little finger domain"/>
    <property type="match status" value="1"/>
</dbReference>
<dbReference type="Pfam" id="PF21999">
    <property type="entry name" value="IMS_HHH_1"/>
    <property type="match status" value="1"/>
</dbReference>
<dbReference type="GO" id="GO:0005829">
    <property type="term" value="C:cytosol"/>
    <property type="evidence" value="ECO:0007669"/>
    <property type="project" value="TreeGrafter"/>
</dbReference>
<evidence type="ECO:0000256" key="9">
    <source>
        <dbReference type="ARBA" id="ARBA00022705"/>
    </source>
</evidence>
<dbReference type="Gene3D" id="1.10.150.20">
    <property type="entry name" value="5' to 3' exonuclease, C-terminal subdomain"/>
    <property type="match status" value="1"/>
</dbReference>
<evidence type="ECO:0000256" key="5">
    <source>
        <dbReference type="ARBA" id="ARBA00022457"/>
    </source>
</evidence>
<dbReference type="InterPro" id="IPR043128">
    <property type="entry name" value="Rev_trsase/Diguanyl_cyclase"/>
</dbReference>
<dbReference type="PANTHER" id="PTHR11076">
    <property type="entry name" value="DNA REPAIR POLYMERASE UMUC / TRANSFERASE FAMILY MEMBER"/>
    <property type="match status" value="1"/>
</dbReference>
<accession>A0A3B1E075</accession>
<dbReference type="InterPro" id="IPR053848">
    <property type="entry name" value="IMS_HHH_1"/>
</dbReference>
<dbReference type="InterPro" id="IPR036775">
    <property type="entry name" value="DNA_pol_Y-fam_lit_finger_sf"/>
</dbReference>
<evidence type="ECO:0000256" key="12">
    <source>
        <dbReference type="ARBA" id="ARBA00022842"/>
    </source>
</evidence>
<dbReference type="SUPFAM" id="SSF56672">
    <property type="entry name" value="DNA/RNA polymerases"/>
    <property type="match status" value="1"/>
</dbReference>
<dbReference type="GO" id="GO:0003887">
    <property type="term" value="F:DNA-directed DNA polymerase activity"/>
    <property type="evidence" value="ECO:0007669"/>
    <property type="project" value="UniProtKB-KW"/>
</dbReference>
<keyword evidence="10" id="KW-0479">Metal-binding</keyword>
<dbReference type="GO" id="GO:0006281">
    <property type="term" value="P:DNA repair"/>
    <property type="evidence" value="ECO:0007669"/>
    <property type="project" value="UniProtKB-KW"/>
</dbReference>
<dbReference type="GO" id="GO:0003684">
    <property type="term" value="F:damaged DNA binding"/>
    <property type="evidence" value="ECO:0007669"/>
    <property type="project" value="InterPro"/>
</dbReference>
<dbReference type="PROSITE" id="PS50173">
    <property type="entry name" value="UMUC"/>
    <property type="match status" value="1"/>
</dbReference>
<evidence type="ECO:0000256" key="11">
    <source>
        <dbReference type="ARBA" id="ARBA00022763"/>
    </source>
</evidence>
<comment type="subcellular location">
    <subcellularLocation>
        <location evidence="2">Cytoplasm</location>
    </subcellularLocation>
</comment>
<keyword evidence="14" id="KW-0238">DNA-binding</keyword>
<keyword evidence="12" id="KW-0460">Magnesium</keyword>
<proteinExistence type="inferred from homology"/>
<dbReference type="InterPro" id="IPR050116">
    <property type="entry name" value="DNA_polymerase-Y"/>
</dbReference>
<dbReference type="PANTHER" id="PTHR11076:SF33">
    <property type="entry name" value="DNA POLYMERASE KAPPA"/>
    <property type="match status" value="1"/>
</dbReference>
<keyword evidence="8 18" id="KW-0548">Nucleotidyltransferase</keyword>
<dbReference type="InterPro" id="IPR043502">
    <property type="entry name" value="DNA/RNA_pol_sf"/>
</dbReference>
<dbReference type="InterPro" id="IPR001126">
    <property type="entry name" value="UmuC"/>
</dbReference>
<evidence type="ECO:0000256" key="10">
    <source>
        <dbReference type="ARBA" id="ARBA00022723"/>
    </source>
</evidence>
<dbReference type="EC" id="2.7.7.7" evidence="4"/>
<evidence type="ECO:0000256" key="8">
    <source>
        <dbReference type="ARBA" id="ARBA00022695"/>
    </source>
</evidence>
<evidence type="ECO:0000256" key="16">
    <source>
        <dbReference type="ARBA" id="ARBA00049244"/>
    </source>
</evidence>
<evidence type="ECO:0000256" key="14">
    <source>
        <dbReference type="ARBA" id="ARBA00023125"/>
    </source>
</evidence>
<dbReference type="GO" id="GO:0046872">
    <property type="term" value="F:metal ion binding"/>
    <property type="evidence" value="ECO:0007669"/>
    <property type="project" value="UniProtKB-KW"/>
</dbReference>
<dbReference type="GO" id="GO:0009432">
    <property type="term" value="P:SOS response"/>
    <property type="evidence" value="ECO:0007669"/>
    <property type="project" value="TreeGrafter"/>
</dbReference>
<keyword evidence="15" id="KW-0234">DNA repair</keyword>
<keyword evidence="11" id="KW-0227">DNA damage</keyword>
<gene>
    <name evidence="18" type="ORF">MNBD_PLANCTO03-1246</name>
</gene>
<dbReference type="EMBL" id="UOGK01000552">
    <property type="protein sequence ID" value="VAX41500.1"/>
    <property type="molecule type" value="Genomic_DNA"/>
</dbReference>
<dbReference type="InterPro" id="IPR022880">
    <property type="entry name" value="DNApol_IV"/>
</dbReference>
<evidence type="ECO:0000256" key="7">
    <source>
        <dbReference type="ARBA" id="ARBA00022679"/>
    </source>
</evidence>
<dbReference type="NCBIfam" id="NF002677">
    <property type="entry name" value="PRK02406.1"/>
    <property type="match status" value="1"/>
</dbReference>
<evidence type="ECO:0000259" key="17">
    <source>
        <dbReference type="PROSITE" id="PS50173"/>
    </source>
</evidence>
<evidence type="ECO:0000256" key="13">
    <source>
        <dbReference type="ARBA" id="ARBA00022932"/>
    </source>
</evidence>
<keyword evidence="13" id="KW-0239">DNA-directed DNA polymerase</keyword>
<protein>
    <recommendedName>
        <fullName evidence="4">DNA-directed DNA polymerase</fullName>
        <ecNumber evidence="4">2.7.7.7</ecNumber>
    </recommendedName>
</protein>
<comment type="cofactor">
    <cofactor evidence="1">
        <name>Mg(2+)</name>
        <dbReference type="ChEBI" id="CHEBI:18420"/>
    </cofactor>
</comment>
<organism evidence="18">
    <name type="scientific">hydrothermal vent metagenome</name>
    <dbReference type="NCBI Taxonomy" id="652676"/>
    <lineage>
        <taxon>unclassified sequences</taxon>
        <taxon>metagenomes</taxon>
        <taxon>ecological metagenomes</taxon>
    </lineage>
</organism>
<dbReference type="CDD" id="cd03586">
    <property type="entry name" value="PolY_Pol_IV_kappa"/>
    <property type="match status" value="1"/>
</dbReference>
<evidence type="ECO:0000256" key="4">
    <source>
        <dbReference type="ARBA" id="ARBA00012417"/>
    </source>
</evidence>
<comment type="similarity">
    <text evidence="3">Belongs to the DNA polymerase type-Y family.</text>
</comment>